<name>A0A540W4W5_9ACTN</name>
<evidence type="ECO:0000313" key="3">
    <source>
        <dbReference type="Proteomes" id="UP000319103"/>
    </source>
</evidence>
<feature type="region of interest" description="Disordered" evidence="1">
    <location>
        <begin position="1"/>
        <end position="24"/>
    </location>
</feature>
<gene>
    <name evidence="2" type="ORF">E6W39_19855</name>
</gene>
<evidence type="ECO:0000313" key="2">
    <source>
        <dbReference type="EMBL" id="TQF04068.1"/>
    </source>
</evidence>
<comment type="caution">
    <text evidence="2">The sequence shown here is derived from an EMBL/GenBank/DDBJ whole genome shotgun (WGS) entry which is preliminary data.</text>
</comment>
<dbReference type="AlphaFoldDB" id="A0A540W4W5"/>
<organism evidence="2 3">
    <name type="scientific">Kitasatospora acidiphila</name>
    <dbReference type="NCBI Taxonomy" id="2567942"/>
    <lineage>
        <taxon>Bacteria</taxon>
        <taxon>Bacillati</taxon>
        <taxon>Actinomycetota</taxon>
        <taxon>Actinomycetes</taxon>
        <taxon>Kitasatosporales</taxon>
        <taxon>Streptomycetaceae</taxon>
        <taxon>Kitasatospora</taxon>
    </lineage>
</organism>
<sequence length="74" mass="8014">MSKSPAPRRHLPTSPFRAAPPPPIKQFAVGDRVSHDQYGLGRAITVEGDGTAVVVDFGSQRVRISAPFTKLFLL</sequence>
<keyword evidence="3" id="KW-1185">Reference proteome</keyword>
<dbReference type="EMBL" id="VIGB01000003">
    <property type="protein sequence ID" value="TQF04068.1"/>
    <property type="molecule type" value="Genomic_DNA"/>
</dbReference>
<reference evidence="2 3" key="1">
    <citation type="submission" date="2019-06" db="EMBL/GenBank/DDBJ databases">
        <title>Description of Kitasatospora acidophila sp. nov. isolated from pine grove soil, and reclassification of Streptomyces novaecaesareae to Kitasatospora novaeceasareae comb. nov.</title>
        <authorList>
            <person name="Kim M.J."/>
        </authorList>
    </citation>
    <scope>NUCLEOTIDE SEQUENCE [LARGE SCALE GENOMIC DNA]</scope>
    <source>
        <strain evidence="2 3">MMS16-CNU292</strain>
    </source>
</reference>
<dbReference type="Proteomes" id="UP000319103">
    <property type="component" value="Unassembled WGS sequence"/>
</dbReference>
<dbReference type="OrthoDB" id="4868979at2"/>
<evidence type="ECO:0000256" key="1">
    <source>
        <dbReference type="SAM" id="MobiDB-lite"/>
    </source>
</evidence>
<proteinExistence type="predicted"/>
<accession>A0A540W4W5</accession>
<protein>
    <submittedName>
        <fullName evidence="2">Uncharacterized protein</fullName>
    </submittedName>
</protein>
<feature type="compositionally biased region" description="Basic residues" evidence="1">
    <location>
        <begin position="1"/>
        <end position="11"/>
    </location>
</feature>